<proteinExistence type="predicted"/>
<dbReference type="Proteomes" id="UP000184315">
    <property type="component" value="Unassembled WGS sequence"/>
</dbReference>
<evidence type="ECO:0000313" key="2">
    <source>
        <dbReference type="EMBL" id="CUR33284.1"/>
    </source>
</evidence>
<dbReference type="AlphaFoldDB" id="A0A1J1LMW9"/>
<reference evidence="3" key="1">
    <citation type="submission" date="2015-10" db="EMBL/GenBank/DDBJ databases">
        <authorList>
            <person name="Regsiter A."/>
            <person name="william w."/>
        </authorList>
    </citation>
    <scope>NUCLEOTIDE SEQUENCE [LARGE SCALE GENOMIC DNA]</scope>
</reference>
<organism evidence="2 3">
    <name type="scientific">Planktothrix tepida PCC 9214</name>
    <dbReference type="NCBI Taxonomy" id="671072"/>
    <lineage>
        <taxon>Bacteria</taxon>
        <taxon>Bacillati</taxon>
        <taxon>Cyanobacteriota</taxon>
        <taxon>Cyanophyceae</taxon>
        <taxon>Oscillatoriophycideae</taxon>
        <taxon>Oscillatoriales</taxon>
        <taxon>Microcoleaceae</taxon>
        <taxon>Planktothrix</taxon>
    </lineage>
</organism>
<evidence type="ECO:0000313" key="3">
    <source>
        <dbReference type="Proteomes" id="UP000184315"/>
    </source>
</evidence>
<feature type="region of interest" description="Disordered" evidence="1">
    <location>
        <begin position="1"/>
        <end position="23"/>
    </location>
</feature>
<accession>A0A1J1LMW9</accession>
<name>A0A1J1LMW9_9CYAN</name>
<sequence length="58" mass="7180">MQESGKMYRKDEQPKTPAEEFKLPFEGKLSEENRWVIMAQWIPMYQNLKWNMQNYFHP</sequence>
<keyword evidence="3" id="KW-1185">Reference proteome</keyword>
<evidence type="ECO:0000256" key="1">
    <source>
        <dbReference type="SAM" id="MobiDB-lite"/>
    </source>
</evidence>
<gene>
    <name evidence="2" type="ORF">PL9214500531</name>
</gene>
<dbReference type="EMBL" id="CZDF01000156">
    <property type="protein sequence ID" value="CUR33284.1"/>
    <property type="molecule type" value="Genomic_DNA"/>
</dbReference>
<protein>
    <submittedName>
        <fullName evidence="2">Uncharacterized protein</fullName>
    </submittedName>
</protein>